<keyword evidence="13" id="KW-1185">Reference proteome</keyword>
<dbReference type="InterPro" id="IPR051136">
    <property type="entry name" value="Intracellular_Lectin-GPT"/>
</dbReference>
<dbReference type="GO" id="GO:0005789">
    <property type="term" value="C:endoplasmic reticulum membrane"/>
    <property type="evidence" value="ECO:0007669"/>
    <property type="project" value="TreeGrafter"/>
</dbReference>
<protein>
    <recommendedName>
        <fullName evidence="11">L-type lectin-like domain-containing protein</fullName>
    </recommendedName>
</protein>
<keyword evidence="6 9" id="KW-0472">Membrane</keyword>
<evidence type="ECO:0000256" key="8">
    <source>
        <dbReference type="SAM" id="Coils"/>
    </source>
</evidence>
<sequence length="476" mass="54070">MSAPLSLTIFWVWAVFLVHSVSQQDVPGRKFEYKFSFKGPYLSQKDGSVPFWQYSGNAIASDESVRITPSLRSQKGQIWSKQKTDFEWWEVELVFRVSGRGRVGADGLGFWFTEARGREGPVFGSSDAWKGLGIFFDSFDNDNKHNNPYVMAVLNDGTMRFDHQNDGVTQQLAGCLRDYRNKPFPVRAKIEYLRNVLTVQIHNGITNNPNDYEMCFRAENVHLPPSGYFGVSAATGGLADDHDVLKFLTHSLHPGISSNLPHGQLSEAEKHKLEQEYENFQQKLDSERKAYHEKHPEAKKDEGHDYEWFEEEQTRELRQIFQGQGNMMQALQDLHRKGGMVPPPAVGTNVMQRHEVEQLLGATRELLQLGRDIKAYTVEIHQKSSELINNQARQPVGQGSVQPIGYDVHAVMNELKESVHSLKRDLGKGSVAPCDVSQIKCLSVSFFLMLLVIQTCALAGLYVWKSSRENNLKKFY</sequence>
<dbReference type="FunFam" id="2.60.120.200:FF:000028">
    <property type="entry name" value="Blast:Protein ERGIC-53"/>
    <property type="match status" value="1"/>
</dbReference>
<dbReference type="CDD" id="cd06902">
    <property type="entry name" value="lectin_ERGIC-53_ERGL"/>
    <property type="match status" value="1"/>
</dbReference>
<dbReference type="OrthoDB" id="10265193at2759"/>
<proteinExistence type="predicted"/>
<evidence type="ECO:0000256" key="3">
    <source>
        <dbReference type="ARBA" id="ARBA00022729"/>
    </source>
</evidence>
<keyword evidence="3 10" id="KW-0732">Signal</keyword>
<reference evidence="12" key="1">
    <citation type="submission" date="2020-11" db="EMBL/GenBank/DDBJ databases">
        <authorList>
            <person name="Tran Van P."/>
        </authorList>
    </citation>
    <scope>NUCLEOTIDE SEQUENCE</scope>
</reference>
<feature type="chain" id="PRO_5036210231" description="L-type lectin-like domain-containing protein" evidence="10">
    <location>
        <begin position="24"/>
        <end position="476"/>
    </location>
</feature>
<organism evidence="12">
    <name type="scientific">Notodromas monacha</name>
    <dbReference type="NCBI Taxonomy" id="399045"/>
    <lineage>
        <taxon>Eukaryota</taxon>
        <taxon>Metazoa</taxon>
        <taxon>Ecdysozoa</taxon>
        <taxon>Arthropoda</taxon>
        <taxon>Crustacea</taxon>
        <taxon>Oligostraca</taxon>
        <taxon>Ostracoda</taxon>
        <taxon>Podocopa</taxon>
        <taxon>Podocopida</taxon>
        <taxon>Cypridocopina</taxon>
        <taxon>Cypridoidea</taxon>
        <taxon>Cyprididae</taxon>
        <taxon>Notodromas</taxon>
    </lineage>
</organism>
<dbReference type="GO" id="GO:0030134">
    <property type="term" value="C:COPII-coated ER to Golgi transport vesicle"/>
    <property type="evidence" value="ECO:0007669"/>
    <property type="project" value="TreeGrafter"/>
</dbReference>
<evidence type="ECO:0000256" key="5">
    <source>
        <dbReference type="ARBA" id="ARBA00022989"/>
    </source>
</evidence>
<keyword evidence="7" id="KW-1015">Disulfide bond</keyword>
<dbReference type="SUPFAM" id="SSF49899">
    <property type="entry name" value="Concanavalin A-like lectins/glucanases"/>
    <property type="match status" value="1"/>
</dbReference>
<dbReference type="EMBL" id="CAJPEX010001645">
    <property type="protein sequence ID" value="CAG0919605.1"/>
    <property type="molecule type" value="Genomic_DNA"/>
</dbReference>
<evidence type="ECO:0000313" key="12">
    <source>
        <dbReference type="EMBL" id="CAD7279453.1"/>
    </source>
</evidence>
<dbReference type="GO" id="GO:0000139">
    <property type="term" value="C:Golgi membrane"/>
    <property type="evidence" value="ECO:0007669"/>
    <property type="project" value="TreeGrafter"/>
</dbReference>
<evidence type="ECO:0000256" key="9">
    <source>
        <dbReference type="SAM" id="Phobius"/>
    </source>
</evidence>
<dbReference type="EMBL" id="OA883682">
    <property type="protein sequence ID" value="CAD7279453.1"/>
    <property type="molecule type" value="Genomic_DNA"/>
</dbReference>
<feature type="transmembrane region" description="Helical" evidence="9">
    <location>
        <begin position="442"/>
        <end position="464"/>
    </location>
</feature>
<keyword evidence="8" id="KW-0175">Coiled coil</keyword>
<dbReference type="InterPro" id="IPR013320">
    <property type="entry name" value="ConA-like_dom_sf"/>
</dbReference>
<dbReference type="GO" id="GO:0005537">
    <property type="term" value="F:D-mannose binding"/>
    <property type="evidence" value="ECO:0007669"/>
    <property type="project" value="TreeGrafter"/>
</dbReference>
<evidence type="ECO:0000259" key="11">
    <source>
        <dbReference type="PROSITE" id="PS51328"/>
    </source>
</evidence>
<evidence type="ECO:0000256" key="1">
    <source>
        <dbReference type="ARBA" id="ARBA00004151"/>
    </source>
</evidence>
<dbReference type="PROSITE" id="PS51328">
    <property type="entry name" value="L_LECTIN_LIKE"/>
    <property type="match status" value="1"/>
</dbReference>
<feature type="domain" description="L-type lectin-like" evidence="11">
    <location>
        <begin position="29"/>
        <end position="252"/>
    </location>
</feature>
<keyword evidence="5 9" id="KW-1133">Transmembrane helix</keyword>
<keyword evidence="4" id="KW-0430">Lectin</keyword>
<evidence type="ECO:0000256" key="6">
    <source>
        <dbReference type="ARBA" id="ARBA00023136"/>
    </source>
</evidence>
<dbReference type="Pfam" id="PF03388">
    <property type="entry name" value="Lectin_leg-like"/>
    <property type="match status" value="1"/>
</dbReference>
<name>A0A7R9BQ56_9CRUS</name>
<evidence type="ECO:0000256" key="10">
    <source>
        <dbReference type="SAM" id="SignalP"/>
    </source>
</evidence>
<keyword evidence="2 9" id="KW-0812">Transmembrane</keyword>
<feature type="signal peptide" evidence="10">
    <location>
        <begin position="1"/>
        <end position="23"/>
    </location>
</feature>
<dbReference type="GO" id="GO:0006888">
    <property type="term" value="P:endoplasmic reticulum to Golgi vesicle-mediated transport"/>
    <property type="evidence" value="ECO:0007669"/>
    <property type="project" value="TreeGrafter"/>
</dbReference>
<comment type="subcellular location">
    <subcellularLocation>
        <location evidence="1">Endoplasmic reticulum-Golgi intermediate compartment membrane</location>
        <topology evidence="1">Single-pass type I membrane protein</topology>
    </subcellularLocation>
</comment>
<evidence type="ECO:0000256" key="7">
    <source>
        <dbReference type="ARBA" id="ARBA00023157"/>
    </source>
</evidence>
<feature type="coiled-coil region" evidence="8">
    <location>
        <begin position="263"/>
        <end position="290"/>
    </location>
</feature>
<dbReference type="PANTHER" id="PTHR12223">
    <property type="entry name" value="VESICULAR MANNOSE-BINDING LECTIN"/>
    <property type="match status" value="1"/>
</dbReference>
<accession>A0A7R9BQ56</accession>
<dbReference type="PANTHER" id="PTHR12223:SF28">
    <property type="entry name" value="LECTIN, MANNOSE BINDING 1 LIKE"/>
    <property type="match status" value="1"/>
</dbReference>
<dbReference type="GO" id="GO:0033116">
    <property type="term" value="C:endoplasmic reticulum-Golgi intermediate compartment membrane"/>
    <property type="evidence" value="ECO:0007669"/>
    <property type="project" value="UniProtKB-SubCell"/>
</dbReference>
<dbReference type="Proteomes" id="UP000678499">
    <property type="component" value="Unassembled WGS sequence"/>
</dbReference>
<evidence type="ECO:0000256" key="4">
    <source>
        <dbReference type="ARBA" id="ARBA00022734"/>
    </source>
</evidence>
<dbReference type="InterPro" id="IPR005052">
    <property type="entry name" value="Lectin_leg"/>
</dbReference>
<dbReference type="AlphaFoldDB" id="A0A7R9BQ56"/>
<evidence type="ECO:0000256" key="2">
    <source>
        <dbReference type="ARBA" id="ARBA00022692"/>
    </source>
</evidence>
<dbReference type="Gene3D" id="2.60.120.200">
    <property type="match status" value="1"/>
</dbReference>
<evidence type="ECO:0000313" key="13">
    <source>
        <dbReference type="Proteomes" id="UP000678499"/>
    </source>
</evidence>
<gene>
    <name evidence="12" type="ORF">NMOB1V02_LOCUS7126</name>
</gene>